<sequence length="749" mass="80783">MLPSPAYPLDNSCSTLFNNTLYEYTSTAFQSLPIEHGAQWSNLSMGVPVEGGVCVKSTPKNDTSAAALYIVGGTSNSSDYPGLQRYTFANQSWETIAPSVAVTQNRLYHAAVYLNTSDSILVYAGTQDGTKQLSSQTFTIQASYPYTVLAYEAIAPPAISPMLMQWTESKAIYIGGSETNTKAMIFSPTTSWVDSNATLADPIYNTSAIKSVVINGDDASKTLYTFDMTVAPNAVNRTILIDADGNPVQNAAPVVDKRWEDSSFWERSRERVRRGDLTVADWPSYNDTLAPMSTRTSFTLSQDQSGLVVISGGSTTDVLCMFEARDNCWQNATSVLATKTVSTSSADGLGSSPSPSVASTSAAATTSAAASTGSSSDPAFPTKVLGAVLGSILAVAFILIAFLACFRFRKNRKQYSEAGHQRRASGIPDEKNAMDFADQGLPHIVTTRQFPGHEQQTSQGSFSSMAILMGRVGHKRGDENNGSVGSDSSSQFNKKYKTAISKPIPQEEMFQSPTQPLALPNRDEKAVSFAAKDVAAAEEREAMPRPRGSTKGGRRGSTRRSSGWNRYWSGGSSLNILGFGSKRTTYEGSDRDSEASEYSIQRMPSQVTQKSALVPPLKLGERPELNRVMSGSPTIAYQANKFPLSGEMSGQLERTSVSTLSSYNDDRHDAFSSGIPASVHEQNTWTPGEGQGWGRASNYSESVYATTLPRSTVNYQRETRFPGPGAPPARPPPPPQDMSWLNLGGETRI</sequence>
<feature type="compositionally biased region" description="Basic and acidic residues" evidence="1">
    <location>
        <begin position="585"/>
        <end position="594"/>
    </location>
</feature>
<feature type="region of interest" description="Disordered" evidence="1">
    <location>
        <begin position="535"/>
        <end position="563"/>
    </location>
</feature>
<evidence type="ECO:0000256" key="1">
    <source>
        <dbReference type="SAM" id="MobiDB-lite"/>
    </source>
</evidence>
<feature type="region of interest" description="Disordered" evidence="1">
    <location>
        <begin position="585"/>
        <end position="611"/>
    </location>
</feature>
<dbReference type="OrthoDB" id="5352000at2759"/>
<dbReference type="AlphaFoldDB" id="A0A1L7WDL6"/>
<dbReference type="EMBL" id="FJOG01000001">
    <property type="protein sequence ID" value="CZR50864.1"/>
    <property type="molecule type" value="Genomic_DNA"/>
</dbReference>
<keyword evidence="2" id="KW-0472">Membrane</keyword>
<feature type="compositionally biased region" description="Polar residues" evidence="1">
    <location>
        <begin position="596"/>
        <end position="611"/>
    </location>
</feature>
<dbReference type="Proteomes" id="UP000184330">
    <property type="component" value="Unassembled WGS sequence"/>
</dbReference>
<evidence type="ECO:0000256" key="2">
    <source>
        <dbReference type="SAM" id="Phobius"/>
    </source>
</evidence>
<accession>A0A1L7WDL6</accession>
<evidence type="ECO:0008006" key="5">
    <source>
        <dbReference type="Google" id="ProtNLM"/>
    </source>
</evidence>
<keyword evidence="2" id="KW-1133">Transmembrane helix</keyword>
<feature type="compositionally biased region" description="Basic and acidic residues" evidence="1">
    <location>
        <begin position="535"/>
        <end position="544"/>
    </location>
</feature>
<feature type="compositionally biased region" description="Pro residues" evidence="1">
    <location>
        <begin position="724"/>
        <end position="736"/>
    </location>
</feature>
<organism evidence="3 4">
    <name type="scientific">Phialocephala subalpina</name>
    <dbReference type="NCBI Taxonomy" id="576137"/>
    <lineage>
        <taxon>Eukaryota</taxon>
        <taxon>Fungi</taxon>
        <taxon>Dikarya</taxon>
        <taxon>Ascomycota</taxon>
        <taxon>Pezizomycotina</taxon>
        <taxon>Leotiomycetes</taxon>
        <taxon>Helotiales</taxon>
        <taxon>Mollisiaceae</taxon>
        <taxon>Phialocephala</taxon>
        <taxon>Phialocephala fortinii species complex</taxon>
    </lineage>
</organism>
<keyword evidence="4" id="KW-1185">Reference proteome</keyword>
<gene>
    <name evidence="3" type="ORF">PAC_00738</name>
</gene>
<dbReference type="SUPFAM" id="SSF50965">
    <property type="entry name" value="Galactose oxidase, central domain"/>
    <property type="match status" value="1"/>
</dbReference>
<dbReference type="SUPFAM" id="SSF117281">
    <property type="entry name" value="Kelch motif"/>
    <property type="match status" value="1"/>
</dbReference>
<reference evidence="3 4" key="1">
    <citation type="submission" date="2016-03" db="EMBL/GenBank/DDBJ databases">
        <authorList>
            <person name="Ploux O."/>
        </authorList>
    </citation>
    <scope>NUCLEOTIDE SEQUENCE [LARGE SCALE GENOMIC DNA]</scope>
    <source>
        <strain evidence="3 4">UAMH 11012</strain>
    </source>
</reference>
<protein>
    <recommendedName>
        <fullName evidence="5">Pre-mRNA splicing factor CLF1</fullName>
    </recommendedName>
</protein>
<dbReference type="Gene3D" id="2.120.10.80">
    <property type="entry name" value="Kelch-type beta propeller"/>
    <property type="match status" value="1"/>
</dbReference>
<feature type="region of interest" description="Disordered" evidence="1">
    <location>
        <begin position="710"/>
        <end position="749"/>
    </location>
</feature>
<dbReference type="STRING" id="576137.A0A1L7WDL6"/>
<evidence type="ECO:0000313" key="4">
    <source>
        <dbReference type="Proteomes" id="UP000184330"/>
    </source>
</evidence>
<evidence type="ECO:0000313" key="3">
    <source>
        <dbReference type="EMBL" id="CZR50864.1"/>
    </source>
</evidence>
<keyword evidence="2" id="KW-0812">Transmembrane</keyword>
<dbReference type="InterPro" id="IPR011043">
    <property type="entry name" value="Gal_Oxase/kelch_b-propeller"/>
</dbReference>
<dbReference type="InterPro" id="IPR015915">
    <property type="entry name" value="Kelch-typ_b-propeller"/>
</dbReference>
<proteinExistence type="predicted"/>
<feature type="transmembrane region" description="Helical" evidence="2">
    <location>
        <begin position="384"/>
        <end position="406"/>
    </location>
</feature>
<name>A0A1L7WDL6_9HELO</name>